<name>A0ABT4RZB1_9FLAO</name>
<keyword evidence="1" id="KW-0812">Transmembrane</keyword>
<dbReference type="EMBL" id="JAPFGC010000002">
    <property type="protein sequence ID" value="MDA0176983.1"/>
    <property type="molecule type" value="Genomic_DNA"/>
</dbReference>
<comment type="caution">
    <text evidence="2">The sequence shown here is derived from an EMBL/GenBank/DDBJ whole genome shotgun (WGS) entry which is preliminary data.</text>
</comment>
<accession>A0ABT4RZB1</accession>
<organism evidence="2 3">
    <name type="scientific">Mesoflavibacter profundi</name>
    <dbReference type="NCBI Taxonomy" id="2708110"/>
    <lineage>
        <taxon>Bacteria</taxon>
        <taxon>Pseudomonadati</taxon>
        <taxon>Bacteroidota</taxon>
        <taxon>Flavobacteriia</taxon>
        <taxon>Flavobacteriales</taxon>
        <taxon>Flavobacteriaceae</taxon>
        <taxon>Mesoflavibacter</taxon>
    </lineage>
</organism>
<evidence type="ECO:0000256" key="1">
    <source>
        <dbReference type="SAM" id="Phobius"/>
    </source>
</evidence>
<keyword evidence="2" id="KW-0449">Lipoprotein</keyword>
<feature type="transmembrane region" description="Helical" evidence="1">
    <location>
        <begin position="5"/>
        <end position="24"/>
    </location>
</feature>
<evidence type="ECO:0000313" key="2">
    <source>
        <dbReference type="EMBL" id="MDA0176983.1"/>
    </source>
</evidence>
<keyword evidence="3" id="KW-1185">Reference proteome</keyword>
<evidence type="ECO:0000313" key="3">
    <source>
        <dbReference type="Proteomes" id="UP001149142"/>
    </source>
</evidence>
<dbReference type="Proteomes" id="UP001149142">
    <property type="component" value="Unassembled WGS sequence"/>
</dbReference>
<gene>
    <name evidence="2" type="ORF">OOZ35_05680</name>
</gene>
<dbReference type="InterPro" id="IPR024422">
    <property type="entry name" value="Protein_unknown_function_OB"/>
</dbReference>
<proteinExistence type="predicted"/>
<reference evidence="2" key="1">
    <citation type="submission" date="2022-11" db="EMBL/GenBank/DDBJ databases">
        <title>Refractory cell wall polysaccharides provide important carbon source for microbial heterotrophs in the hadal ocean.</title>
        <authorList>
            <person name="Zhu X."/>
        </authorList>
    </citation>
    <scope>NUCLEOTIDE SEQUENCE</scope>
    <source>
        <strain evidence="2">MTRN7</strain>
    </source>
</reference>
<dbReference type="RefSeq" id="WP_106689053.1">
    <property type="nucleotide sequence ID" value="NZ_CP061703.1"/>
</dbReference>
<protein>
    <submittedName>
        <fullName evidence="2">OB-fold putative lipoprotein</fullName>
    </submittedName>
</protein>
<dbReference type="Pfam" id="PF12869">
    <property type="entry name" value="tRNA_anti-like"/>
    <property type="match status" value="1"/>
</dbReference>
<keyword evidence="1" id="KW-0472">Membrane</keyword>
<keyword evidence="1" id="KW-1133">Transmembrane helix</keyword>
<sequence length="125" mass="14347">MKRKILIFLGLICIGLFFTYNYIYQDHRNIANEKAQFSIEANLLKKQFQDNPSAAQQKFLDQTIEVSGKVTAIDTNYITLNNLVFCSMPKPVNIKLNSTCTIKGRFIGYDDLLEEIKLDQCTLTN</sequence>